<sequence>MSQQLTNDDVKKADITKVMHSWSVQGTLNPFVIKSGLGVKVWDFEGNEYLDFSSQLVNTNVGHQHPRLVKAIQAQAAELATVAPAHANITRAHAAEAVLSVAPAGFKKVFFTNAGADAVENAFRMARVFTGRDKILSQYRSYHGNTSGAIQATGERRRFKNEYAHGFVHFFGPHPYRSDFWSSNEEEECERALHHLRRVIESEDPSNIAAMIFEALPGSVGVVVPPKGYFEGVRQLCDEFGIMLIMDEVMVGFGRTGKWFAHQHADVTPDLITFAKGVNSGYVPVGGVIVSDAISDYFDDQMFPGGLTYSGHPLAMASIVENIAIMKDEQLIENAERLGREILGPGLKALAEKHQIVGDVRGRGLFWAIELVTDRQSKAVPSAAAMNQVKNELIAQGLLPFMSDNRIHVAPPLVVNEEEIKQALAIYDAVLSQTTF</sequence>
<protein>
    <submittedName>
        <fullName evidence="5">Aspartate aminotransferase family protein</fullName>
    </submittedName>
    <submittedName>
        <fullName evidence="6">Taurine--pyruvate aminotransferase</fullName>
        <ecNumber evidence="6">2.6.1.77</ecNumber>
    </submittedName>
</protein>
<reference evidence="6 7" key="1">
    <citation type="submission" date="2018-06" db="EMBL/GenBank/DDBJ databases">
        <authorList>
            <consortium name="Pathogen Informatics"/>
            <person name="Doyle S."/>
        </authorList>
    </citation>
    <scope>NUCLEOTIDE SEQUENCE [LARGE SCALE GENOMIC DNA]</scope>
    <source>
        <strain evidence="6 7">NCTC11997</strain>
    </source>
</reference>
<dbReference type="SUPFAM" id="SSF53383">
    <property type="entry name" value="PLP-dependent transferases"/>
    <property type="match status" value="1"/>
</dbReference>
<dbReference type="EMBL" id="UGSB01000001">
    <property type="protein sequence ID" value="SUA55392.1"/>
    <property type="molecule type" value="Genomic_DNA"/>
</dbReference>
<keyword evidence="3 4" id="KW-0663">Pyridoxal phosphate</keyword>
<keyword evidence="6" id="KW-0808">Transferase</keyword>
<dbReference type="InterPro" id="IPR015422">
    <property type="entry name" value="PyrdxlP-dep_Trfase_small"/>
</dbReference>
<organism evidence="6 7">
    <name type="scientific">Oligella ureolytica</name>
    <dbReference type="NCBI Taxonomy" id="90244"/>
    <lineage>
        <taxon>Bacteria</taxon>
        <taxon>Pseudomonadati</taxon>
        <taxon>Pseudomonadota</taxon>
        <taxon>Betaproteobacteria</taxon>
        <taxon>Burkholderiales</taxon>
        <taxon>Alcaligenaceae</taxon>
        <taxon>Oligella</taxon>
    </lineage>
</organism>
<dbReference type="EMBL" id="CP065725">
    <property type="protein sequence ID" value="QPT39240.1"/>
    <property type="molecule type" value="Genomic_DNA"/>
</dbReference>
<evidence type="ECO:0000256" key="1">
    <source>
        <dbReference type="ARBA" id="ARBA00001933"/>
    </source>
</evidence>
<dbReference type="AlphaFoldDB" id="A0A378XG22"/>
<dbReference type="Proteomes" id="UP000594903">
    <property type="component" value="Chromosome"/>
</dbReference>
<keyword evidence="6" id="KW-0670">Pyruvate</keyword>
<comment type="cofactor">
    <cofactor evidence="1">
        <name>pyridoxal 5'-phosphate</name>
        <dbReference type="ChEBI" id="CHEBI:597326"/>
    </cofactor>
</comment>
<dbReference type="InterPro" id="IPR015421">
    <property type="entry name" value="PyrdxlP-dep_Trfase_major"/>
</dbReference>
<dbReference type="OrthoDB" id="3398487at2"/>
<dbReference type="STRING" id="1122619.GCA_000373745_01606"/>
<gene>
    <name evidence="6" type="primary">tpa</name>
    <name evidence="5" type="ORF">I6G29_08645</name>
    <name evidence="6" type="ORF">NCTC11997_01794</name>
</gene>
<evidence type="ECO:0000313" key="7">
    <source>
        <dbReference type="Proteomes" id="UP000254603"/>
    </source>
</evidence>
<dbReference type="NCBIfam" id="NF004718">
    <property type="entry name" value="PRK06062.1"/>
    <property type="match status" value="1"/>
</dbReference>
<dbReference type="Pfam" id="PF00202">
    <property type="entry name" value="Aminotran_3"/>
    <property type="match status" value="1"/>
</dbReference>
<dbReference type="PANTHER" id="PTHR43094:SF1">
    <property type="entry name" value="AMINOTRANSFERASE CLASS-III"/>
    <property type="match status" value="1"/>
</dbReference>
<dbReference type="InterPro" id="IPR005814">
    <property type="entry name" value="Aminotrans_3"/>
</dbReference>
<evidence type="ECO:0000313" key="8">
    <source>
        <dbReference type="Proteomes" id="UP000594903"/>
    </source>
</evidence>
<comment type="similarity">
    <text evidence="2 4">Belongs to the class-III pyridoxal-phosphate-dependent aminotransferase family.</text>
</comment>
<reference evidence="5 8" key="2">
    <citation type="submission" date="2020-12" db="EMBL/GenBank/DDBJ databases">
        <title>FDA dAtabase for Regulatory Grade micrObial Sequences (FDA-ARGOS): Supporting development and validation of Infectious Disease Dx tests.</title>
        <authorList>
            <person name="Sproer C."/>
            <person name="Gronow S."/>
            <person name="Severitt S."/>
            <person name="Schroder I."/>
            <person name="Tallon L."/>
            <person name="Sadzewicz L."/>
            <person name="Zhao X."/>
            <person name="Boylan J."/>
            <person name="Ott S."/>
            <person name="Bowen H."/>
            <person name="Vavikolanu K."/>
            <person name="Mehta A."/>
            <person name="Aluvathingal J."/>
            <person name="Nadendla S."/>
            <person name="Lowell S."/>
            <person name="Myers T."/>
            <person name="Yan Y."/>
            <person name="Sichtig H."/>
        </authorList>
    </citation>
    <scope>NUCLEOTIDE SEQUENCE [LARGE SCALE GENOMIC DNA]</scope>
    <source>
        <strain evidence="5 8">FDAARGOS_872</strain>
    </source>
</reference>
<accession>A0A378XG22</accession>
<evidence type="ECO:0000313" key="5">
    <source>
        <dbReference type="EMBL" id="QPT39240.1"/>
    </source>
</evidence>
<name>A0A378XG22_9BURK</name>
<dbReference type="GO" id="GO:0005829">
    <property type="term" value="C:cytosol"/>
    <property type="evidence" value="ECO:0007669"/>
    <property type="project" value="TreeGrafter"/>
</dbReference>
<proteinExistence type="inferred from homology"/>
<dbReference type="CDD" id="cd00610">
    <property type="entry name" value="OAT_like"/>
    <property type="match status" value="1"/>
</dbReference>
<evidence type="ECO:0000256" key="2">
    <source>
        <dbReference type="ARBA" id="ARBA00008954"/>
    </source>
</evidence>
<dbReference type="PANTHER" id="PTHR43094">
    <property type="entry name" value="AMINOTRANSFERASE"/>
    <property type="match status" value="1"/>
</dbReference>
<dbReference type="Gene3D" id="3.40.640.10">
    <property type="entry name" value="Type I PLP-dependent aspartate aminotransferase-like (Major domain)"/>
    <property type="match status" value="1"/>
</dbReference>
<dbReference type="Gene3D" id="3.90.1150.10">
    <property type="entry name" value="Aspartate Aminotransferase, domain 1"/>
    <property type="match status" value="1"/>
</dbReference>
<evidence type="ECO:0000256" key="3">
    <source>
        <dbReference type="ARBA" id="ARBA00022898"/>
    </source>
</evidence>
<keyword evidence="6" id="KW-0032">Aminotransferase</keyword>
<dbReference type="EC" id="2.6.1.77" evidence="6"/>
<dbReference type="GO" id="GO:0031299">
    <property type="term" value="F:taurine-pyruvate aminotransferase activity"/>
    <property type="evidence" value="ECO:0007669"/>
    <property type="project" value="UniProtKB-EC"/>
</dbReference>
<dbReference type="RefSeq" id="WP_018574775.1">
    <property type="nucleotide sequence ID" value="NZ_CP065725.1"/>
</dbReference>
<dbReference type="Proteomes" id="UP000254603">
    <property type="component" value="Unassembled WGS sequence"/>
</dbReference>
<keyword evidence="8" id="KW-1185">Reference proteome</keyword>
<dbReference type="PIRSF" id="PIRSF000521">
    <property type="entry name" value="Transaminase_4ab_Lys_Orn"/>
    <property type="match status" value="1"/>
</dbReference>
<dbReference type="InterPro" id="IPR049704">
    <property type="entry name" value="Aminotrans_3_PPA_site"/>
</dbReference>
<dbReference type="InterPro" id="IPR015424">
    <property type="entry name" value="PyrdxlP-dep_Trfase"/>
</dbReference>
<dbReference type="PROSITE" id="PS00600">
    <property type="entry name" value="AA_TRANSFER_CLASS_3"/>
    <property type="match status" value="1"/>
</dbReference>
<evidence type="ECO:0000256" key="4">
    <source>
        <dbReference type="RuleBase" id="RU003560"/>
    </source>
</evidence>
<evidence type="ECO:0000313" key="6">
    <source>
        <dbReference type="EMBL" id="SUA55392.1"/>
    </source>
</evidence>
<dbReference type="GO" id="GO:0030170">
    <property type="term" value="F:pyridoxal phosphate binding"/>
    <property type="evidence" value="ECO:0007669"/>
    <property type="project" value="InterPro"/>
</dbReference>